<reference evidence="1 2" key="1">
    <citation type="submission" date="2019-09" db="EMBL/GenBank/DDBJ databases">
        <title>Draft genome sequence of various Type strains from the CCUG.</title>
        <authorList>
            <person name="Pineiro-Iglesias B."/>
            <person name="Tunovic T."/>
            <person name="Unosson C."/>
            <person name="Inganas E."/>
            <person name="Ohlen M."/>
            <person name="Cardew S."/>
            <person name="Jensie-Markopoulos S."/>
            <person name="Salva-Serra F."/>
            <person name="Jaen-Luchoro D."/>
            <person name="Karlsson R."/>
            <person name="Svensson-Stadler L."/>
            <person name="Chun J."/>
            <person name="Moore E."/>
        </authorList>
    </citation>
    <scope>NUCLEOTIDE SEQUENCE [LARGE SCALE GENOMIC DNA]</scope>
    <source>
        <strain evidence="1 2">CCUG 32210T</strain>
    </source>
</reference>
<organism evidence="1 2">
    <name type="scientific">Lactococcus lactis subsp. hordniae</name>
    <dbReference type="NCBI Taxonomy" id="203404"/>
    <lineage>
        <taxon>Bacteria</taxon>
        <taxon>Bacillati</taxon>
        <taxon>Bacillota</taxon>
        <taxon>Bacilli</taxon>
        <taxon>Lactobacillales</taxon>
        <taxon>Streptococcaceae</taxon>
        <taxon>Lactococcus</taxon>
    </lineage>
</organism>
<dbReference type="AlphaFoldDB" id="A0A5M9PUA8"/>
<name>A0A5M9PUA8_LACLH</name>
<evidence type="ECO:0000313" key="1">
    <source>
        <dbReference type="EMBL" id="KAA8699944.1"/>
    </source>
</evidence>
<protein>
    <submittedName>
        <fullName evidence="1">Uncharacterized protein</fullName>
    </submittedName>
</protein>
<evidence type="ECO:0000313" key="2">
    <source>
        <dbReference type="Proteomes" id="UP000325203"/>
    </source>
</evidence>
<comment type="caution">
    <text evidence="1">The sequence shown here is derived from an EMBL/GenBank/DDBJ whole genome shotgun (WGS) entry which is preliminary data.</text>
</comment>
<dbReference type="RefSeq" id="WP_061778417.1">
    <property type="nucleotide sequence ID" value="NZ_JBHSBR010000030.1"/>
</dbReference>
<dbReference type="EMBL" id="VXKC01000034">
    <property type="protein sequence ID" value="KAA8699944.1"/>
    <property type="molecule type" value="Genomic_DNA"/>
</dbReference>
<dbReference type="Proteomes" id="UP000325203">
    <property type="component" value="Unassembled WGS sequence"/>
</dbReference>
<proteinExistence type="predicted"/>
<gene>
    <name evidence="1" type="ORF">F4V48_11020</name>
</gene>
<accession>A0A5M9PUA8</accession>
<sequence>MTVNERFPDYSKLISKSYPLRYFANRISYVTATVKWEVYIIFWLNYHHLLALPEFLKEAVNVELNGQNYTKVLDDFHKSDKNSKK</sequence>